<dbReference type="Pfam" id="PF00355">
    <property type="entry name" value="Rieske"/>
    <property type="match status" value="1"/>
</dbReference>
<dbReference type="GO" id="GO:0005737">
    <property type="term" value="C:cytoplasm"/>
    <property type="evidence" value="ECO:0007669"/>
    <property type="project" value="TreeGrafter"/>
</dbReference>
<evidence type="ECO:0000256" key="3">
    <source>
        <dbReference type="ARBA" id="ARBA00023004"/>
    </source>
</evidence>
<dbReference type="InterPro" id="IPR017941">
    <property type="entry name" value="Rieske_2Fe-2S"/>
</dbReference>
<dbReference type="AlphaFoldDB" id="A0A5R9BCP8"/>
<sequence>MSSLWLDTHAVQVPHEEPFPTGTHWDSLVVGAGLTGLTTAVLLARSGQRVLVLEARQVGAVATGNTTGKVSLLQGAHLSAVRSARSDEILQAYVDGNREAQSWLLRYLEERGVDYQQRPAYTYAHSPESLGMLEQELEACHAAGIQAQWAEVDELPYEVAGAVRLSDQAQIQPTAVLQSLATELLERGGFIVERTRMVGATPGPPVSIETSAGPLTGDNLVVATGSPVLDRGGHFARMKGHRSYAQAYRLPSETPVPQGMYLGVDAPGRSLRSAPVGGEELLVVGGNGHEVGRAESPAEAVRDLEAWTHRHFPGAQRTHAWSAQDYRPADGLPYFGQIPLGGGSMFAATGFNKWGMTNGIAAALAITSQILGGHMQWAETLAERSPSFSGLTTGAKDNASIGVRMTGDWIKAELKSLPEDPPAEGQGAVGRVGGQPIGSSTVGGVTRHVSAVCPHMGGILTWNDAECSWDCPLHASRFTPEGEVLEGPAVSNLDLK</sequence>
<keyword evidence="7" id="KW-1185">Reference proteome</keyword>
<name>A0A5R9BCP8_9MICC</name>
<gene>
    <name evidence="6" type="ORF">FEF26_06980</name>
</gene>
<dbReference type="InterPro" id="IPR036922">
    <property type="entry name" value="Rieske_2Fe-2S_sf"/>
</dbReference>
<protein>
    <submittedName>
        <fullName evidence="6">FAD-dependent oxidoreductase</fullName>
    </submittedName>
</protein>
<dbReference type="Pfam" id="PF01266">
    <property type="entry name" value="DAO"/>
    <property type="match status" value="1"/>
</dbReference>
<dbReference type="Gene3D" id="3.30.9.10">
    <property type="entry name" value="D-Amino Acid Oxidase, subunit A, domain 2"/>
    <property type="match status" value="1"/>
</dbReference>
<organism evidence="6 7">
    <name type="scientific">Nesterenkonia salmonea</name>
    <dbReference type="NCBI Taxonomy" id="1804987"/>
    <lineage>
        <taxon>Bacteria</taxon>
        <taxon>Bacillati</taxon>
        <taxon>Actinomycetota</taxon>
        <taxon>Actinomycetes</taxon>
        <taxon>Micrococcales</taxon>
        <taxon>Micrococcaceae</taxon>
        <taxon>Nesterenkonia</taxon>
    </lineage>
</organism>
<evidence type="ECO:0000256" key="2">
    <source>
        <dbReference type="ARBA" id="ARBA00022723"/>
    </source>
</evidence>
<evidence type="ECO:0000256" key="1">
    <source>
        <dbReference type="ARBA" id="ARBA00022714"/>
    </source>
</evidence>
<reference evidence="6 7" key="1">
    <citation type="submission" date="2019-05" db="EMBL/GenBank/DDBJ databases">
        <title>Nesterenkonia sp. GY074 isolated from the Southern Atlantic Ocean.</title>
        <authorList>
            <person name="Zhang G."/>
        </authorList>
    </citation>
    <scope>NUCLEOTIDE SEQUENCE [LARGE SCALE GENOMIC DNA]</scope>
    <source>
        <strain evidence="6 7">GY074</strain>
    </source>
</reference>
<keyword evidence="3" id="KW-0408">Iron</keyword>
<evidence type="ECO:0000313" key="7">
    <source>
        <dbReference type="Proteomes" id="UP000310458"/>
    </source>
</evidence>
<dbReference type="GO" id="GO:0051537">
    <property type="term" value="F:2 iron, 2 sulfur cluster binding"/>
    <property type="evidence" value="ECO:0007669"/>
    <property type="project" value="UniProtKB-KW"/>
</dbReference>
<dbReference type="OrthoDB" id="9767869at2"/>
<dbReference type="GO" id="GO:0004497">
    <property type="term" value="F:monooxygenase activity"/>
    <property type="evidence" value="ECO:0007669"/>
    <property type="project" value="UniProtKB-ARBA"/>
</dbReference>
<evidence type="ECO:0000259" key="5">
    <source>
        <dbReference type="PROSITE" id="PS51296"/>
    </source>
</evidence>
<dbReference type="RefSeq" id="WP_138252819.1">
    <property type="nucleotide sequence ID" value="NZ_VAVZ01000015.1"/>
</dbReference>
<proteinExistence type="predicted"/>
<keyword evidence="4" id="KW-0411">Iron-sulfur</keyword>
<dbReference type="GO" id="GO:0046872">
    <property type="term" value="F:metal ion binding"/>
    <property type="evidence" value="ECO:0007669"/>
    <property type="project" value="UniProtKB-KW"/>
</dbReference>
<dbReference type="EMBL" id="VAVZ01000015">
    <property type="protein sequence ID" value="TLP98001.1"/>
    <property type="molecule type" value="Genomic_DNA"/>
</dbReference>
<keyword evidence="1" id="KW-0001">2Fe-2S</keyword>
<feature type="domain" description="Rieske" evidence="5">
    <location>
        <begin position="414"/>
        <end position="496"/>
    </location>
</feature>
<dbReference type="InterPro" id="IPR036188">
    <property type="entry name" value="FAD/NAD-bd_sf"/>
</dbReference>
<dbReference type="PANTHER" id="PTHR13847">
    <property type="entry name" value="SARCOSINE DEHYDROGENASE-RELATED"/>
    <property type="match status" value="1"/>
</dbReference>
<dbReference type="Gene3D" id="2.102.10.10">
    <property type="entry name" value="Rieske [2Fe-2S] iron-sulphur domain"/>
    <property type="match status" value="1"/>
</dbReference>
<dbReference type="SUPFAM" id="SSF50022">
    <property type="entry name" value="ISP domain"/>
    <property type="match status" value="1"/>
</dbReference>
<keyword evidence="2" id="KW-0479">Metal-binding</keyword>
<dbReference type="PANTHER" id="PTHR13847:SF274">
    <property type="entry name" value="RIESKE 2FE-2S IRON-SULFUR PROTEIN YHFW-RELATED"/>
    <property type="match status" value="1"/>
</dbReference>
<accession>A0A5R9BCP8</accession>
<dbReference type="Proteomes" id="UP000310458">
    <property type="component" value="Unassembled WGS sequence"/>
</dbReference>
<dbReference type="GO" id="GO:0016705">
    <property type="term" value="F:oxidoreductase activity, acting on paired donors, with incorporation or reduction of molecular oxygen"/>
    <property type="evidence" value="ECO:0007669"/>
    <property type="project" value="UniProtKB-ARBA"/>
</dbReference>
<evidence type="ECO:0000313" key="6">
    <source>
        <dbReference type="EMBL" id="TLP98001.1"/>
    </source>
</evidence>
<evidence type="ECO:0000256" key="4">
    <source>
        <dbReference type="ARBA" id="ARBA00023014"/>
    </source>
</evidence>
<dbReference type="PROSITE" id="PS51296">
    <property type="entry name" value="RIESKE"/>
    <property type="match status" value="1"/>
</dbReference>
<dbReference type="Gene3D" id="3.50.50.60">
    <property type="entry name" value="FAD/NAD(P)-binding domain"/>
    <property type="match status" value="1"/>
</dbReference>
<comment type="caution">
    <text evidence="6">The sequence shown here is derived from an EMBL/GenBank/DDBJ whole genome shotgun (WGS) entry which is preliminary data.</text>
</comment>
<dbReference type="SUPFAM" id="SSF51905">
    <property type="entry name" value="FAD/NAD(P)-binding domain"/>
    <property type="match status" value="1"/>
</dbReference>
<dbReference type="InterPro" id="IPR006076">
    <property type="entry name" value="FAD-dep_OxRdtase"/>
</dbReference>